<sequence length="65" mass="7376">MVSVSNWAAAVAEVRSCVEAWNCDVEGPLPNRKFLEEKAARQSKLPSAYLRQLKQCMKNHLVNMK</sequence>
<evidence type="ECO:0000313" key="1">
    <source>
        <dbReference type="EMBL" id="URD89003.1"/>
    </source>
</evidence>
<protein>
    <submittedName>
        <fullName evidence="1">Uncharacterized protein</fullName>
    </submittedName>
</protein>
<dbReference type="AlphaFoldDB" id="A0A9E7F4U2"/>
<accession>A0A9E7F4U2</accession>
<reference evidence="1" key="1">
    <citation type="submission" date="2022-05" db="EMBL/GenBank/DDBJ databases">
        <title>The Musa troglodytarum L. genome provides insights into the mechanism of non-climacteric behaviour and enrichment of carotenoids.</title>
        <authorList>
            <person name="Wang J."/>
        </authorList>
    </citation>
    <scope>NUCLEOTIDE SEQUENCE</scope>
    <source>
        <tissue evidence="1">Leaf</tissue>
    </source>
</reference>
<proteinExistence type="predicted"/>
<dbReference type="Proteomes" id="UP001055439">
    <property type="component" value="Chromosome 2"/>
</dbReference>
<evidence type="ECO:0000313" key="2">
    <source>
        <dbReference type="Proteomes" id="UP001055439"/>
    </source>
</evidence>
<organism evidence="1 2">
    <name type="scientific">Musa troglodytarum</name>
    <name type="common">fe'i banana</name>
    <dbReference type="NCBI Taxonomy" id="320322"/>
    <lineage>
        <taxon>Eukaryota</taxon>
        <taxon>Viridiplantae</taxon>
        <taxon>Streptophyta</taxon>
        <taxon>Embryophyta</taxon>
        <taxon>Tracheophyta</taxon>
        <taxon>Spermatophyta</taxon>
        <taxon>Magnoliopsida</taxon>
        <taxon>Liliopsida</taxon>
        <taxon>Zingiberales</taxon>
        <taxon>Musaceae</taxon>
        <taxon>Musa</taxon>
    </lineage>
</organism>
<dbReference type="EMBL" id="CP097504">
    <property type="protein sequence ID" value="URD89003.1"/>
    <property type="molecule type" value="Genomic_DNA"/>
</dbReference>
<gene>
    <name evidence="1" type="ORF">MUK42_33314</name>
</gene>
<keyword evidence="2" id="KW-1185">Reference proteome</keyword>
<name>A0A9E7F4U2_9LILI</name>